<evidence type="ECO:0000313" key="3">
    <source>
        <dbReference type="Proteomes" id="UP000325780"/>
    </source>
</evidence>
<dbReference type="PANTHER" id="PTHR36195:SF4">
    <property type="entry name" value="DOMAIN PROTEIN, PUTATIVE (AFU_ORTHOLOGUE AFUA_5G01990)-RELATED"/>
    <property type="match status" value="1"/>
</dbReference>
<protein>
    <submittedName>
        <fullName evidence="2">Blastomyces yeast-phase-specific protein</fullName>
    </submittedName>
</protein>
<dbReference type="OrthoDB" id="3682664at2759"/>
<keyword evidence="3" id="KW-1185">Reference proteome</keyword>
<feature type="signal peptide" evidence="1">
    <location>
        <begin position="1"/>
        <end position="19"/>
    </location>
</feature>
<organism evidence="2 3">
    <name type="scientific">Aspergillus avenaceus</name>
    <dbReference type="NCBI Taxonomy" id="36643"/>
    <lineage>
        <taxon>Eukaryota</taxon>
        <taxon>Fungi</taxon>
        <taxon>Dikarya</taxon>
        <taxon>Ascomycota</taxon>
        <taxon>Pezizomycotina</taxon>
        <taxon>Eurotiomycetes</taxon>
        <taxon>Eurotiomycetidae</taxon>
        <taxon>Eurotiales</taxon>
        <taxon>Aspergillaceae</taxon>
        <taxon>Aspergillus</taxon>
        <taxon>Aspergillus subgen. Circumdati</taxon>
    </lineage>
</organism>
<dbReference type="Proteomes" id="UP000325780">
    <property type="component" value="Unassembled WGS sequence"/>
</dbReference>
<accession>A0A5N6TU53</accession>
<dbReference type="Pfam" id="PF04681">
    <property type="entry name" value="Bys1"/>
    <property type="match status" value="1"/>
</dbReference>
<feature type="chain" id="PRO_5024855410" evidence="1">
    <location>
        <begin position="20"/>
        <end position="156"/>
    </location>
</feature>
<reference evidence="2 3" key="1">
    <citation type="submission" date="2019-04" db="EMBL/GenBank/DDBJ databases">
        <title>Friends and foes A comparative genomics study of 23 Aspergillus species from section Flavi.</title>
        <authorList>
            <consortium name="DOE Joint Genome Institute"/>
            <person name="Kjaerbolling I."/>
            <person name="Vesth T."/>
            <person name="Frisvad J.C."/>
            <person name="Nybo J.L."/>
            <person name="Theobald S."/>
            <person name="Kildgaard S."/>
            <person name="Isbrandt T."/>
            <person name="Kuo A."/>
            <person name="Sato A."/>
            <person name="Lyhne E.K."/>
            <person name="Kogle M.E."/>
            <person name="Wiebenga A."/>
            <person name="Kun R.S."/>
            <person name="Lubbers R.J."/>
            <person name="Makela M.R."/>
            <person name="Barry K."/>
            <person name="Chovatia M."/>
            <person name="Clum A."/>
            <person name="Daum C."/>
            <person name="Haridas S."/>
            <person name="He G."/>
            <person name="LaButti K."/>
            <person name="Lipzen A."/>
            <person name="Mondo S."/>
            <person name="Riley R."/>
            <person name="Salamov A."/>
            <person name="Simmons B.A."/>
            <person name="Magnuson J.K."/>
            <person name="Henrissat B."/>
            <person name="Mortensen U.H."/>
            <person name="Larsen T.O."/>
            <person name="Devries R.P."/>
            <person name="Grigoriev I.V."/>
            <person name="Machida M."/>
            <person name="Baker S.E."/>
            <person name="Andersen M.R."/>
        </authorList>
    </citation>
    <scope>NUCLEOTIDE SEQUENCE [LARGE SCALE GENOMIC DNA]</scope>
    <source>
        <strain evidence="2 3">IBT 18842</strain>
    </source>
</reference>
<evidence type="ECO:0000313" key="2">
    <source>
        <dbReference type="EMBL" id="KAE8149611.1"/>
    </source>
</evidence>
<keyword evidence="1" id="KW-0732">Signal</keyword>
<proteinExistence type="predicted"/>
<gene>
    <name evidence="2" type="ORF">BDV25DRAFT_156025</name>
</gene>
<dbReference type="AlphaFoldDB" id="A0A5N6TU53"/>
<dbReference type="PANTHER" id="PTHR36195">
    <property type="entry name" value="DOMAIN PROTEIN, PUTATIVE (AFU_ORTHOLOGUE AFUA_5G01990)-RELATED-RELATED"/>
    <property type="match status" value="1"/>
</dbReference>
<dbReference type="InterPro" id="IPR006771">
    <property type="entry name" value="CetA-like"/>
</dbReference>
<evidence type="ECO:0000256" key="1">
    <source>
        <dbReference type="SAM" id="SignalP"/>
    </source>
</evidence>
<name>A0A5N6TU53_ASPAV</name>
<sequence length="156" mass="16335">MQFKTLSFATLAALPLASAVGNAVVKNSCDHPVYLWSVGGSVGEKQTIESGKSFSEPFRHDASSGGVSLKITTVDNGLYNGSPQLTYAYTLDNAGVWYDLSDVFGDPFSGSAVVIKPTDTSCPSICWPNGVSPGGSQVKVCQAESDEVLELCAKSC</sequence>
<dbReference type="EMBL" id="ML742118">
    <property type="protein sequence ID" value="KAE8149611.1"/>
    <property type="molecule type" value="Genomic_DNA"/>
</dbReference>